<dbReference type="EMBL" id="CAJVPQ010003244">
    <property type="protein sequence ID" value="CAG8622045.1"/>
    <property type="molecule type" value="Genomic_DNA"/>
</dbReference>
<proteinExistence type="predicted"/>
<evidence type="ECO:0000256" key="1">
    <source>
        <dbReference type="SAM" id="Coils"/>
    </source>
</evidence>
<feature type="region of interest" description="Disordered" evidence="2">
    <location>
        <begin position="1"/>
        <end position="20"/>
    </location>
</feature>
<keyword evidence="3" id="KW-1133">Transmembrane helix</keyword>
<protein>
    <submittedName>
        <fullName evidence="4">10196_t:CDS:1</fullName>
    </submittedName>
</protein>
<keyword evidence="3" id="KW-0812">Transmembrane</keyword>
<feature type="transmembrane region" description="Helical" evidence="3">
    <location>
        <begin position="30"/>
        <end position="52"/>
    </location>
</feature>
<evidence type="ECO:0000256" key="2">
    <source>
        <dbReference type="SAM" id="MobiDB-lite"/>
    </source>
</evidence>
<keyword evidence="3" id="KW-0472">Membrane</keyword>
<evidence type="ECO:0000313" key="5">
    <source>
        <dbReference type="Proteomes" id="UP000789570"/>
    </source>
</evidence>
<dbReference type="AlphaFoldDB" id="A0A9N9GNP6"/>
<keyword evidence="1" id="KW-0175">Coiled coil</keyword>
<dbReference type="Proteomes" id="UP000789570">
    <property type="component" value="Unassembled WGS sequence"/>
</dbReference>
<name>A0A9N9GNP6_9GLOM</name>
<feature type="coiled-coil region" evidence="1">
    <location>
        <begin position="64"/>
        <end position="149"/>
    </location>
</feature>
<keyword evidence="5" id="KW-1185">Reference proteome</keyword>
<evidence type="ECO:0000313" key="4">
    <source>
        <dbReference type="EMBL" id="CAG8622045.1"/>
    </source>
</evidence>
<organism evidence="4 5">
    <name type="scientific">Funneliformis caledonium</name>
    <dbReference type="NCBI Taxonomy" id="1117310"/>
    <lineage>
        <taxon>Eukaryota</taxon>
        <taxon>Fungi</taxon>
        <taxon>Fungi incertae sedis</taxon>
        <taxon>Mucoromycota</taxon>
        <taxon>Glomeromycotina</taxon>
        <taxon>Glomeromycetes</taxon>
        <taxon>Glomerales</taxon>
        <taxon>Glomeraceae</taxon>
        <taxon>Funneliformis</taxon>
    </lineage>
</organism>
<accession>A0A9N9GNP6</accession>
<sequence length="163" mass="18362">MRCSSNGATTNGATTINGNNGNASKVSNNLVIPFVPSVISAVGFTASSFYGIHSLIMAQTTSFEAEVRGEIKENKEEIKIFKEEIKAEIKESKEEIKKFKAEVKAEIKESKEEIKKFKEEVKVEIKEFKEEMKEEIKAMSSKLDKIIMEFAFLRGSLKIDEKK</sequence>
<dbReference type="Gene3D" id="1.20.58.130">
    <property type="match status" value="1"/>
</dbReference>
<comment type="caution">
    <text evidence="4">The sequence shown here is derived from an EMBL/GenBank/DDBJ whole genome shotgun (WGS) entry which is preliminary data.</text>
</comment>
<evidence type="ECO:0000256" key="3">
    <source>
        <dbReference type="SAM" id="Phobius"/>
    </source>
</evidence>
<gene>
    <name evidence="4" type="ORF">FCALED_LOCUS9605</name>
</gene>
<reference evidence="4" key="1">
    <citation type="submission" date="2021-06" db="EMBL/GenBank/DDBJ databases">
        <authorList>
            <person name="Kallberg Y."/>
            <person name="Tangrot J."/>
            <person name="Rosling A."/>
        </authorList>
    </citation>
    <scope>NUCLEOTIDE SEQUENCE</scope>
    <source>
        <strain evidence="4">UK204</strain>
    </source>
</reference>